<feature type="transmembrane region" description="Helical" evidence="13">
    <location>
        <begin position="259"/>
        <end position="276"/>
    </location>
</feature>
<proteinExistence type="inferred from homology"/>
<dbReference type="Proteomes" id="UP000010552">
    <property type="component" value="Unassembled WGS sequence"/>
</dbReference>
<keyword evidence="11 12" id="KW-0807">Transducer</keyword>
<feature type="transmembrane region" description="Helical" evidence="13">
    <location>
        <begin position="495"/>
        <end position="512"/>
    </location>
</feature>
<evidence type="ECO:0000256" key="3">
    <source>
        <dbReference type="ARBA" id="ARBA00022475"/>
    </source>
</evidence>
<evidence type="ECO:0000256" key="9">
    <source>
        <dbReference type="ARBA" id="ARBA00023136"/>
    </source>
</evidence>
<name>L5K2S5_PTEAL</name>
<dbReference type="CDD" id="cd15225">
    <property type="entry name" value="7tmA_OR10A-like"/>
    <property type="match status" value="2"/>
</dbReference>
<dbReference type="GO" id="GO:0004930">
    <property type="term" value="F:G protein-coupled receptor activity"/>
    <property type="evidence" value="ECO:0007669"/>
    <property type="project" value="UniProtKB-KW"/>
</dbReference>
<dbReference type="InterPro" id="IPR000276">
    <property type="entry name" value="GPCR_Rhodpsn"/>
</dbReference>
<evidence type="ECO:0000313" key="16">
    <source>
        <dbReference type="Proteomes" id="UP000010552"/>
    </source>
</evidence>
<feature type="transmembrane region" description="Helical" evidence="13">
    <location>
        <begin position="628"/>
        <end position="647"/>
    </location>
</feature>
<keyword evidence="8 12" id="KW-0297">G-protein coupled receptor</keyword>
<keyword evidence="7 13" id="KW-1133">Transmembrane helix</keyword>
<feature type="transmembrane region" description="Helical" evidence="13">
    <location>
        <begin position="120"/>
        <end position="144"/>
    </location>
</feature>
<evidence type="ECO:0000256" key="12">
    <source>
        <dbReference type="RuleBase" id="RU000688"/>
    </source>
</evidence>
<evidence type="ECO:0000256" key="1">
    <source>
        <dbReference type="ARBA" id="ARBA00003929"/>
    </source>
</evidence>
<dbReference type="PROSITE" id="PS50262">
    <property type="entry name" value="G_PROTEIN_RECEP_F1_2"/>
    <property type="match status" value="3"/>
</dbReference>
<evidence type="ECO:0000256" key="11">
    <source>
        <dbReference type="ARBA" id="ARBA00023224"/>
    </source>
</evidence>
<dbReference type="Pfam" id="PF13853">
    <property type="entry name" value="7tm_4"/>
    <property type="match status" value="2"/>
</dbReference>
<sequence>MAYDRYVAICNPLHYPLVMNHKVCVQLAIASWVSGVPAVIGQTCQIFSLPFCGSNRINHFFCDIPPVLKLACGDTFLNEIAVYLAAVVLVMVPCLLIIVSYGKIIANILKISSASGRAKAFSTCSSHLIVVVLFYGTATITYLQPKPHQSEEIGKVISLFYTVFIPTLNPIIYTLRNKDIMVALRKILKICYVTATVPRMLMDLLTQKGNISLVACAAQMCFVLTFGSSECLLLTAMAYDRYVAICNPLHYPLVMNHKICVQLAIASWVSGVPVVIGQTCQIFSLPFCGSNRINHFFCDIPPVLKLACGDIYLNEIELYVAAVVFIMVPCLLIIVSYGKIIANILKISSASESERAFSTCSSHLIVVVLFYGTATITYLQPKPNQSEGTGKVISLFYTVLIPTLNPIIYTLRNKDIMVALRKLLKICYVTVTIPRMLMDLLTQKGNISLVACATQMCFVLMFGGSECLLLTAMAYDRYVAICNPLHYPLVMNYKICVQLAIASWVSGVPVVIGQTCQIFSLPFCGSNRINHFFCDIPPVLKLACGDTFLNEIAIYLASLVFVMVPFLLIIVSYGKIIANILKISSASGRKKAFSTCSSHLIVVILFYGTATITYLQPKPNQSEGTGKVISLFYTVFIPTLNPIIYTLRNKDIMMALRKLVNFFKNFPLYSDLTLPCKNPAAAEMVEAG</sequence>
<organism evidence="15 16">
    <name type="scientific">Pteropus alecto</name>
    <name type="common">Black flying fox</name>
    <dbReference type="NCBI Taxonomy" id="9402"/>
    <lineage>
        <taxon>Eukaryota</taxon>
        <taxon>Metazoa</taxon>
        <taxon>Chordata</taxon>
        <taxon>Craniata</taxon>
        <taxon>Vertebrata</taxon>
        <taxon>Euteleostomi</taxon>
        <taxon>Mammalia</taxon>
        <taxon>Eutheria</taxon>
        <taxon>Laurasiatheria</taxon>
        <taxon>Chiroptera</taxon>
        <taxon>Yinpterochiroptera</taxon>
        <taxon>Pteropodoidea</taxon>
        <taxon>Pteropodidae</taxon>
        <taxon>Pteropodinae</taxon>
        <taxon>Pteropus</taxon>
    </lineage>
</organism>
<dbReference type="Pfam" id="PF00001">
    <property type="entry name" value="7tm_1"/>
    <property type="match status" value="1"/>
</dbReference>
<keyword evidence="9 13" id="KW-0472">Membrane</keyword>
<feature type="domain" description="G-protein coupled receptors family 1 profile" evidence="14">
    <location>
        <begin position="171"/>
        <end position="379"/>
    </location>
</feature>
<evidence type="ECO:0000256" key="5">
    <source>
        <dbReference type="ARBA" id="ARBA00022692"/>
    </source>
</evidence>
<dbReference type="GO" id="GO:0005886">
    <property type="term" value="C:plasma membrane"/>
    <property type="evidence" value="ECO:0007669"/>
    <property type="project" value="UniProtKB-SubCell"/>
</dbReference>
<keyword evidence="6" id="KW-0552">Olfaction</keyword>
<evidence type="ECO:0000256" key="4">
    <source>
        <dbReference type="ARBA" id="ARBA00022606"/>
    </source>
</evidence>
<dbReference type="PRINTS" id="PR00237">
    <property type="entry name" value="GPCRRHODOPSN"/>
</dbReference>
<feature type="transmembrane region" description="Helical" evidence="13">
    <location>
        <begin position="423"/>
        <end position="441"/>
    </location>
</feature>
<dbReference type="Gene3D" id="1.20.1070.10">
    <property type="entry name" value="Rhodopsin 7-helix transmembrane proteins"/>
    <property type="match status" value="3"/>
</dbReference>
<keyword evidence="4" id="KW-0716">Sensory transduction</keyword>
<comment type="subcellular location">
    <subcellularLocation>
        <location evidence="2">Cell membrane</location>
        <topology evidence="2">Multi-pass membrane protein</topology>
    </subcellularLocation>
</comment>
<keyword evidence="10 12" id="KW-0675">Receptor</keyword>
<keyword evidence="16" id="KW-1185">Reference proteome</keyword>
<dbReference type="GO" id="GO:0004984">
    <property type="term" value="F:olfactory receptor activity"/>
    <property type="evidence" value="ECO:0007669"/>
    <property type="project" value="InterPro"/>
</dbReference>
<keyword evidence="5 12" id="KW-0812">Transmembrane</keyword>
<evidence type="ECO:0000256" key="6">
    <source>
        <dbReference type="ARBA" id="ARBA00022725"/>
    </source>
</evidence>
<feature type="domain" description="G-protein coupled receptors family 1 profile" evidence="14">
    <location>
        <begin position="1"/>
        <end position="173"/>
    </location>
</feature>
<accession>L5K2S5</accession>
<reference evidence="16" key="1">
    <citation type="journal article" date="2013" name="Science">
        <title>Comparative analysis of bat genomes provides insight into the evolution of flight and immunity.</title>
        <authorList>
            <person name="Zhang G."/>
            <person name="Cowled C."/>
            <person name="Shi Z."/>
            <person name="Huang Z."/>
            <person name="Bishop-Lilly K.A."/>
            <person name="Fang X."/>
            <person name="Wynne J.W."/>
            <person name="Xiong Z."/>
            <person name="Baker M.L."/>
            <person name="Zhao W."/>
            <person name="Tachedjian M."/>
            <person name="Zhu Y."/>
            <person name="Zhou P."/>
            <person name="Jiang X."/>
            <person name="Ng J."/>
            <person name="Yang L."/>
            <person name="Wu L."/>
            <person name="Xiao J."/>
            <person name="Feng Y."/>
            <person name="Chen Y."/>
            <person name="Sun X."/>
            <person name="Zhang Y."/>
            <person name="Marsh G.A."/>
            <person name="Crameri G."/>
            <person name="Broder C.C."/>
            <person name="Frey K.G."/>
            <person name="Wang L.F."/>
            <person name="Wang J."/>
        </authorList>
    </citation>
    <scope>NUCLEOTIDE SEQUENCE [LARGE SCALE GENOMIC DNA]</scope>
</reference>
<evidence type="ECO:0000313" key="15">
    <source>
        <dbReference type="EMBL" id="ELK05051.1"/>
    </source>
</evidence>
<feature type="transmembrane region" description="Helical" evidence="13">
    <location>
        <begin position="80"/>
        <end position="99"/>
    </location>
</feature>
<feature type="transmembrane region" description="Helical" evidence="13">
    <location>
        <begin position="392"/>
        <end position="411"/>
    </location>
</feature>
<feature type="transmembrane region" description="Helical" evidence="13">
    <location>
        <begin position="447"/>
        <end position="475"/>
    </location>
</feature>
<dbReference type="PANTHER" id="PTHR26453">
    <property type="entry name" value="OLFACTORY RECEPTOR"/>
    <property type="match status" value="1"/>
</dbReference>
<dbReference type="InParanoid" id="L5K2S5"/>
<comment type="function">
    <text evidence="1">Putative odorant or sperm cell receptor.</text>
</comment>
<dbReference type="eggNOG" id="ENOG502SI62">
    <property type="taxonomic scope" value="Eukaryota"/>
</dbReference>
<protein>
    <submittedName>
        <fullName evidence="15">Olfactory receptor 10AG1</fullName>
    </submittedName>
</protein>
<evidence type="ECO:0000256" key="7">
    <source>
        <dbReference type="ARBA" id="ARBA00022989"/>
    </source>
</evidence>
<evidence type="ECO:0000256" key="8">
    <source>
        <dbReference type="ARBA" id="ARBA00023040"/>
    </source>
</evidence>
<feature type="domain" description="G-protein coupled receptors family 1 profile" evidence="14">
    <location>
        <begin position="390"/>
        <end position="645"/>
    </location>
</feature>
<dbReference type="STRING" id="9402.L5K2S5"/>
<feature type="transmembrane region" description="Helical" evidence="13">
    <location>
        <begin position="319"/>
        <end position="342"/>
    </location>
</feature>
<dbReference type="PRINTS" id="PR00245">
    <property type="entry name" value="OLFACTORYR"/>
</dbReference>
<evidence type="ECO:0000256" key="13">
    <source>
        <dbReference type="SAM" id="Phobius"/>
    </source>
</evidence>
<gene>
    <name evidence="15" type="ORF">PAL_GLEAN10000292</name>
</gene>
<comment type="similarity">
    <text evidence="12">Belongs to the G-protein coupled receptor 1 family.</text>
</comment>
<dbReference type="InterPro" id="IPR000725">
    <property type="entry name" value="Olfact_rcpt"/>
</dbReference>
<evidence type="ECO:0000259" key="14">
    <source>
        <dbReference type="PROSITE" id="PS50262"/>
    </source>
</evidence>
<evidence type="ECO:0000256" key="10">
    <source>
        <dbReference type="ARBA" id="ARBA00023170"/>
    </source>
</evidence>
<dbReference type="EMBL" id="KB031048">
    <property type="protein sequence ID" value="ELK05051.1"/>
    <property type="molecule type" value="Genomic_DNA"/>
</dbReference>
<dbReference type="InterPro" id="IPR017452">
    <property type="entry name" value="GPCR_Rhodpsn_7TM"/>
</dbReference>
<feature type="transmembrane region" description="Helical" evidence="13">
    <location>
        <begin position="363"/>
        <end position="380"/>
    </location>
</feature>
<evidence type="ECO:0000256" key="2">
    <source>
        <dbReference type="ARBA" id="ARBA00004651"/>
    </source>
</evidence>
<keyword evidence="3" id="KW-1003">Cell membrane</keyword>
<feature type="transmembrane region" description="Helical" evidence="13">
    <location>
        <begin position="156"/>
        <end position="175"/>
    </location>
</feature>
<feature type="transmembrane region" description="Helical" evidence="13">
    <location>
        <begin position="592"/>
        <end position="616"/>
    </location>
</feature>
<dbReference type="PROSITE" id="PS00237">
    <property type="entry name" value="G_PROTEIN_RECEP_F1_1"/>
    <property type="match status" value="1"/>
</dbReference>
<dbReference type="FunFam" id="1.20.1070.10:FF:000001">
    <property type="entry name" value="Olfactory receptor"/>
    <property type="match status" value="3"/>
</dbReference>
<feature type="transmembrane region" description="Helical" evidence="13">
    <location>
        <begin position="552"/>
        <end position="571"/>
    </location>
</feature>
<dbReference type="SUPFAM" id="SSF81321">
    <property type="entry name" value="Family A G protein-coupled receptor-like"/>
    <property type="match status" value="3"/>
</dbReference>
<dbReference type="AlphaFoldDB" id="L5K2S5"/>